<dbReference type="AlphaFoldDB" id="A0A1E1LNQ3"/>
<gene>
    <name evidence="4" type="ORF">RAG0_16082</name>
</gene>
<dbReference type="PANTHER" id="PTHR39613:SF1">
    <property type="entry name" value="ANCHORED CELL WALL PROTEIN, PUTATIVE (AFU_ORTHOLOGUE AFUA_4G08960)-RELATED"/>
    <property type="match status" value="1"/>
</dbReference>
<keyword evidence="5" id="KW-1185">Reference proteome</keyword>
<evidence type="ECO:0000313" key="5">
    <source>
        <dbReference type="Proteomes" id="UP000178912"/>
    </source>
</evidence>
<proteinExistence type="predicted"/>
<dbReference type="Proteomes" id="UP000178912">
    <property type="component" value="Unassembled WGS sequence"/>
</dbReference>
<dbReference type="Pfam" id="PF22799">
    <property type="entry name" value="PIR1-like_C"/>
    <property type="match status" value="1"/>
</dbReference>
<sequence length="429" mass="44590">MRYYTSLAFGLGASASILPRDTCTFTLTASGGQSGIVGQLSDGQNRIGGGNPTGTYTINNGKITDAKGRGCILTPPTTQLQCDVGATPTGGFSIGSNGEVRHDGSSTFYACPASDSMYNIYTSPVSGQDKCVEIHLAASDCYTKPTKPVEQQTSDNTTPQTQTVTHTVKPSCPAPDTKTITDVKTVEGPTVTQVKTVQGPTVTEVKKAEQSCPAPKTVVKTVPGPAVTVTQPVSPPAASVTQPAQDTPAPSPKPSTIAAAPSPKPSTGNACPADLSGNYQYPHLIVPVSKSNKDKSYGTSYNGKIDSDVSTIFNFDIPSSYAGTCSLVFLFPKQDQLETSSFTFSGNGEFKFSQLSNVASQSTTYGNQGSHKTDYGVKTATPGSSVVVSTFACPAGQAVSYKISSASGSSLEFFQDYNPSPIGLYITSC</sequence>
<organism evidence="4 5">
    <name type="scientific">Rhynchosporium agropyri</name>
    <dbReference type="NCBI Taxonomy" id="914238"/>
    <lineage>
        <taxon>Eukaryota</taxon>
        <taxon>Fungi</taxon>
        <taxon>Dikarya</taxon>
        <taxon>Ascomycota</taxon>
        <taxon>Pezizomycotina</taxon>
        <taxon>Leotiomycetes</taxon>
        <taxon>Helotiales</taxon>
        <taxon>Ploettnerulaceae</taxon>
        <taxon>Rhynchosporium</taxon>
    </lineage>
</organism>
<feature type="domain" description="Cell wall mannoprotein PIR1-like C-terminal" evidence="3">
    <location>
        <begin position="61"/>
        <end position="134"/>
    </location>
</feature>
<protein>
    <submittedName>
        <fullName evidence="4">Related to GPI anchored cell wall protein</fullName>
    </submittedName>
</protein>
<feature type="compositionally biased region" description="Low complexity" evidence="1">
    <location>
        <begin position="151"/>
        <end position="167"/>
    </location>
</feature>
<evidence type="ECO:0000256" key="1">
    <source>
        <dbReference type="SAM" id="MobiDB-lite"/>
    </source>
</evidence>
<dbReference type="OrthoDB" id="4657524at2759"/>
<dbReference type="InterPro" id="IPR018620">
    <property type="entry name" value="Ubiquitin3-bd_protein_But2_C"/>
</dbReference>
<feature type="domain" description="Ubiquitin 3 binding protein But2 C-terminal" evidence="2">
    <location>
        <begin position="280"/>
        <end position="419"/>
    </location>
</feature>
<feature type="region of interest" description="Disordered" evidence="1">
    <location>
        <begin position="145"/>
        <end position="178"/>
    </location>
</feature>
<feature type="region of interest" description="Disordered" evidence="1">
    <location>
        <begin position="229"/>
        <end position="271"/>
    </location>
</feature>
<evidence type="ECO:0000259" key="3">
    <source>
        <dbReference type="Pfam" id="PF22799"/>
    </source>
</evidence>
<evidence type="ECO:0000259" key="2">
    <source>
        <dbReference type="Pfam" id="PF09792"/>
    </source>
</evidence>
<dbReference type="EMBL" id="FJUX01000154">
    <property type="protein sequence ID" value="CZT12137.1"/>
    <property type="molecule type" value="Genomic_DNA"/>
</dbReference>
<dbReference type="PANTHER" id="PTHR39613">
    <property type="entry name" value="ANCHORED CELL WALL PROTEIN, PUTATIVE (AFU_ORTHOLOGUE AFUA_4G08960)-RELATED"/>
    <property type="match status" value="1"/>
</dbReference>
<dbReference type="Pfam" id="PF09792">
    <property type="entry name" value="But2"/>
    <property type="match status" value="1"/>
</dbReference>
<evidence type="ECO:0000313" key="4">
    <source>
        <dbReference type="EMBL" id="CZT12137.1"/>
    </source>
</evidence>
<accession>A0A1E1LNQ3</accession>
<name>A0A1E1LNQ3_9HELO</name>
<dbReference type="InterPro" id="IPR054508">
    <property type="entry name" value="PIR1-like_C"/>
</dbReference>
<reference evidence="5" key="1">
    <citation type="submission" date="2016-03" db="EMBL/GenBank/DDBJ databases">
        <authorList>
            <person name="Guldener U."/>
        </authorList>
    </citation>
    <scope>NUCLEOTIDE SEQUENCE [LARGE SCALE GENOMIC DNA]</scope>
    <source>
        <strain evidence="5">04CH-RAC-A.6.1</strain>
    </source>
</reference>